<gene>
    <name evidence="1" type="ORF">A2311_02185</name>
</gene>
<protein>
    <submittedName>
        <fullName evidence="1">Uncharacterized protein</fullName>
    </submittedName>
</protein>
<accession>A0A1F4TKU7</accession>
<dbReference type="GO" id="GO:0008915">
    <property type="term" value="F:lipid-A-disaccharide synthase activity"/>
    <property type="evidence" value="ECO:0007669"/>
    <property type="project" value="InterPro"/>
</dbReference>
<dbReference type="EMBL" id="MEUF01000065">
    <property type="protein sequence ID" value="OGC33199.1"/>
    <property type="molecule type" value="Genomic_DNA"/>
</dbReference>
<name>A0A1F4TKU7_UNCSA</name>
<dbReference type="AlphaFoldDB" id="A0A1F4TKU7"/>
<dbReference type="GO" id="GO:0005543">
    <property type="term" value="F:phospholipid binding"/>
    <property type="evidence" value="ECO:0007669"/>
    <property type="project" value="TreeGrafter"/>
</dbReference>
<evidence type="ECO:0000313" key="1">
    <source>
        <dbReference type="EMBL" id="OGC33199.1"/>
    </source>
</evidence>
<sequence>MGKIDIILVANSPGELSSLVKPVAAELARHPAYRVILVLTPCQYNSGKELDYVKTLPGIDLVVSASEFKSWALLNKKPPIEFAPKGLVLYLGGDLAYPIIIAKKLHYPPYAYINERLAWKKAYKKFFVPDEATKQLFNRGLSPDKLINVGNLMVDSVQANATWRPEKNVITFMPGSRSWEIDYMTPFYEQVIKNIKAQTSNIKIQLVSSPFIKATPIAGAKLVSFEEINNSELVVTIPGTNTALIAARGIPQLVVFPLNNPEVIPMDGLGNYVGRLPILGKLFKQWVANMINKKTKYFALPNMKASRLIAPEIRGIISPAQVAGKVIELLNDEAGRGKMSLELTAAMGQPGAAKKIAEEINAAIS</sequence>
<dbReference type="STRING" id="1802583.A2311_02185"/>
<dbReference type="InterPro" id="IPR003835">
    <property type="entry name" value="Glyco_trans_19"/>
</dbReference>
<dbReference type="PANTHER" id="PTHR30372">
    <property type="entry name" value="LIPID-A-DISACCHARIDE SYNTHASE"/>
    <property type="match status" value="1"/>
</dbReference>
<dbReference type="PANTHER" id="PTHR30372:SF6">
    <property type="entry name" value="LIPID-A-DISACCHARIDE SYNTHASE"/>
    <property type="match status" value="1"/>
</dbReference>
<comment type="caution">
    <text evidence="1">The sequence shown here is derived from an EMBL/GenBank/DDBJ whole genome shotgun (WGS) entry which is preliminary data.</text>
</comment>
<dbReference type="SUPFAM" id="SSF53756">
    <property type="entry name" value="UDP-Glycosyltransferase/glycogen phosphorylase"/>
    <property type="match status" value="1"/>
</dbReference>
<proteinExistence type="predicted"/>
<organism evidence="1 2">
    <name type="scientific">candidate division WOR-1 bacterium RIFOXYB2_FULL_48_7</name>
    <dbReference type="NCBI Taxonomy" id="1802583"/>
    <lineage>
        <taxon>Bacteria</taxon>
        <taxon>Bacillati</taxon>
        <taxon>Saganbacteria</taxon>
    </lineage>
</organism>
<dbReference type="Proteomes" id="UP000178951">
    <property type="component" value="Unassembled WGS sequence"/>
</dbReference>
<dbReference type="GO" id="GO:0016020">
    <property type="term" value="C:membrane"/>
    <property type="evidence" value="ECO:0007669"/>
    <property type="project" value="GOC"/>
</dbReference>
<dbReference type="GO" id="GO:0009245">
    <property type="term" value="P:lipid A biosynthetic process"/>
    <property type="evidence" value="ECO:0007669"/>
    <property type="project" value="InterPro"/>
</dbReference>
<evidence type="ECO:0000313" key="2">
    <source>
        <dbReference type="Proteomes" id="UP000178951"/>
    </source>
</evidence>
<reference evidence="1 2" key="1">
    <citation type="journal article" date="2016" name="Nat. Commun.">
        <title>Thousands of microbial genomes shed light on interconnected biogeochemical processes in an aquifer system.</title>
        <authorList>
            <person name="Anantharaman K."/>
            <person name="Brown C.T."/>
            <person name="Hug L.A."/>
            <person name="Sharon I."/>
            <person name="Castelle C.J."/>
            <person name="Probst A.J."/>
            <person name="Thomas B.C."/>
            <person name="Singh A."/>
            <person name="Wilkins M.J."/>
            <person name="Karaoz U."/>
            <person name="Brodie E.L."/>
            <person name="Williams K.H."/>
            <person name="Hubbard S.S."/>
            <person name="Banfield J.F."/>
        </authorList>
    </citation>
    <scope>NUCLEOTIDE SEQUENCE [LARGE SCALE GENOMIC DNA]</scope>
</reference>